<dbReference type="AlphaFoldDB" id="A0A0P9D6J0"/>
<reference evidence="4 5" key="1">
    <citation type="submission" date="2015-09" db="EMBL/GenBank/DDBJ databases">
        <title>Draft genome sequence of Kouleothrix aurantiaca JCM 19913.</title>
        <authorList>
            <person name="Hemp J."/>
        </authorList>
    </citation>
    <scope>NUCLEOTIDE SEQUENCE [LARGE SCALE GENOMIC DNA]</scope>
    <source>
        <strain evidence="4 5">COM-B</strain>
    </source>
</reference>
<proteinExistence type="predicted"/>
<evidence type="ECO:0000313" key="4">
    <source>
        <dbReference type="EMBL" id="KPV54657.1"/>
    </source>
</evidence>
<protein>
    <recommendedName>
        <fullName evidence="3">Cas12f1-like TNB domain-containing protein</fullName>
    </recommendedName>
</protein>
<evidence type="ECO:0000313" key="5">
    <source>
        <dbReference type="Proteomes" id="UP000050509"/>
    </source>
</evidence>
<accession>A0A0P9D6J0</accession>
<feature type="compositionally biased region" description="Basic residues" evidence="2">
    <location>
        <begin position="448"/>
        <end position="458"/>
    </location>
</feature>
<evidence type="ECO:0000256" key="1">
    <source>
        <dbReference type="ARBA" id="ARBA00023125"/>
    </source>
</evidence>
<dbReference type="EMBL" id="LJCR01000027">
    <property type="protein sequence ID" value="KPV54657.1"/>
    <property type="molecule type" value="Genomic_DNA"/>
</dbReference>
<keyword evidence="5" id="KW-1185">Reference proteome</keyword>
<evidence type="ECO:0000256" key="2">
    <source>
        <dbReference type="SAM" id="MobiDB-lite"/>
    </source>
</evidence>
<feature type="region of interest" description="Disordered" evidence="2">
    <location>
        <begin position="436"/>
        <end position="458"/>
    </location>
</feature>
<dbReference type="Pfam" id="PF07282">
    <property type="entry name" value="Cas12f1-like_TNB"/>
    <property type="match status" value="1"/>
</dbReference>
<keyword evidence="1" id="KW-0238">DNA-binding</keyword>
<dbReference type="InterPro" id="IPR010095">
    <property type="entry name" value="Cas12f1-like_TNB"/>
</dbReference>
<feature type="domain" description="Cas12f1-like TNB" evidence="3">
    <location>
        <begin position="323"/>
        <end position="384"/>
    </location>
</feature>
<gene>
    <name evidence="4" type="ORF">SE17_02455</name>
</gene>
<name>A0A0P9D6J0_9CHLR</name>
<dbReference type="Proteomes" id="UP000050509">
    <property type="component" value="Unassembled WGS sequence"/>
</dbReference>
<sequence length="458" mass="51928">MKLTRAVTHIRLSDANASKLTQLDALADAYMRLCQQYVTAFCTDVEPDKYADAWLPSPLLARWQRAVIQHAAGVAQSWRTNRDRAYQAYLDELTEYQAQADPQRAGPTWKEWQIPTLKQTVIQANANVVALEPSEDSTFDYWLRISTLEMGQPIRLPLKLAAYHRRMLDGKRINTSMTLTRKPSGWWLTVSVHEQIAATTTDESPVVGVDVGIVNLLTTSTGKHYGTFHGKLARRHKLDREKRRRKAKLGACLKKKGVSELPSLTNQRLARHVRQEINRAVNQFYADHAGHQVAYEDLDVRTMRFRARRMNAYLYASNLAHLPRQIAWGAKKRGQTAQVGWAAYSSQECSRCHFVSRANRPEQQTFWCQACGLTIHADENAAINHQSRFYDREMRACRSKEAVKDLLDARHVAYLQSSDARSASARREPAFGCESISGQSGVGQHSGSCRRKHPSQAL</sequence>
<organism evidence="4 5">
    <name type="scientific">Kouleothrix aurantiaca</name>
    <dbReference type="NCBI Taxonomy" id="186479"/>
    <lineage>
        <taxon>Bacteria</taxon>
        <taxon>Bacillati</taxon>
        <taxon>Chloroflexota</taxon>
        <taxon>Chloroflexia</taxon>
        <taxon>Chloroflexales</taxon>
        <taxon>Roseiflexineae</taxon>
        <taxon>Roseiflexaceae</taxon>
        <taxon>Kouleothrix</taxon>
    </lineage>
</organism>
<comment type="caution">
    <text evidence="4">The sequence shown here is derived from an EMBL/GenBank/DDBJ whole genome shotgun (WGS) entry which is preliminary data.</text>
</comment>
<evidence type="ECO:0000259" key="3">
    <source>
        <dbReference type="Pfam" id="PF07282"/>
    </source>
</evidence>
<feature type="compositionally biased region" description="Low complexity" evidence="2">
    <location>
        <begin position="436"/>
        <end position="447"/>
    </location>
</feature>
<dbReference type="GO" id="GO:0003677">
    <property type="term" value="F:DNA binding"/>
    <property type="evidence" value="ECO:0007669"/>
    <property type="project" value="UniProtKB-KW"/>
</dbReference>